<keyword evidence="1" id="KW-0812">Transmembrane</keyword>
<reference evidence="3" key="1">
    <citation type="submission" date="2021-06" db="EMBL/GenBank/DDBJ databases">
        <authorList>
            <person name="Kallberg Y."/>
            <person name="Tangrot J."/>
            <person name="Rosling A."/>
        </authorList>
    </citation>
    <scope>NUCLEOTIDE SEQUENCE</scope>
    <source>
        <strain evidence="3">FL966</strain>
    </source>
</reference>
<keyword evidence="1" id="KW-1133">Transmembrane helix</keyword>
<evidence type="ECO:0000256" key="2">
    <source>
        <dbReference type="SAM" id="SignalP"/>
    </source>
</evidence>
<proteinExistence type="predicted"/>
<organism evidence="3 4">
    <name type="scientific">Cetraspora pellucida</name>
    <dbReference type="NCBI Taxonomy" id="1433469"/>
    <lineage>
        <taxon>Eukaryota</taxon>
        <taxon>Fungi</taxon>
        <taxon>Fungi incertae sedis</taxon>
        <taxon>Mucoromycota</taxon>
        <taxon>Glomeromycotina</taxon>
        <taxon>Glomeromycetes</taxon>
        <taxon>Diversisporales</taxon>
        <taxon>Gigasporaceae</taxon>
        <taxon>Cetraspora</taxon>
    </lineage>
</organism>
<comment type="caution">
    <text evidence="3">The sequence shown here is derived from an EMBL/GenBank/DDBJ whole genome shotgun (WGS) entry which is preliminary data.</text>
</comment>
<gene>
    <name evidence="3" type="ORF">CPELLU_LOCUS6389</name>
</gene>
<protein>
    <submittedName>
        <fullName evidence="3">25202_t:CDS:1</fullName>
    </submittedName>
</protein>
<dbReference type="EMBL" id="CAJVQA010003950">
    <property type="protein sequence ID" value="CAG8587693.1"/>
    <property type="molecule type" value="Genomic_DNA"/>
</dbReference>
<feature type="signal peptide" evidence="2">
    <location>
        <begin position="1"/>
        <end position="22"/>
    </location>
</feature>
<feature type="chain" id="PRO_5040212265" evidence="2">
    <location>
        <begin position="23"/>
        <end position="73"/>
    </location>
</feature>
<evidence type="ECO:0000313" key="4">
    <source>
        <dbReference type="Proteomes" id="UP000789759"/>
    </source>
</evidence>
<evidence type="ECO:0000256" key="1">
    <source>
        <dbReference type="SAM" id="Phobius"/>
    </source>
</evidence>
<evidence type="ECO:0000313" key="3">
    <source>
        <dbReference type="EMBL" id="CAG8587693.1"/>
    </source>
</evidence>
<feature type="transmembrane region" description="Helical" evidence="1">
    <location>
        <begin position="38"/>
        <end position="57"/>
    </location>
</feature>
<dbReference type="Proteomes" id="UP000789759">
    <property type="component" value="Unassembled WGS sequence"/>
</dbReference>
<keyword evidence="1" id="KW-0472">Membrane</keyword>
<sequence>MTDKILAIIFILLASIISDVTANLTASELFNFEVVEYVPYIIVTTLLVIILSIFLIFKFRNTDPTCRSKDGTH</sequence>
<name>A0A9N9C5H3_9GLOM</name>
<keyword evidence="4" id="KW-1185">Reference proteome</keyword>
<keyword evidence="2" id="KW-0732">Signal</keyword>
<dbReference type="AlphaFoldDB" id="A0A9N9C5H3"/>
<accession>A0A9N9C5H3</accession>